<evidence type="ECO:0000259" key="2">
    <source>
        <dbReference type="Pfam" id="PF20410"/>
    </source>
</evidence>
<reference evidence="3 4" key="1">
    <citation type="submission" date="2023-08" db="EMBL/GenBank/DDBJ databases">
        <title>The whole genome sequence of Lysobacter yananisis.</title>
        <authorList>
            <person name="Sun H."/>
        </authorList>
    </citation>
    <scope>NUCLEOTIDE SEQUENCE [LARGE SCALE GENOMIC DNA]</scope>
    <source>
        <strain evidence="3 4">SNNU513</strain>
    </source>
</reference>
<evidence type="ECO:0000313" key="4">
    <source>
        <dbReference type="Proteomes" id="UP001229313"/>
    </source>
</evidence>
<dbReference type="EMBL" id="CP133568">
    <property type="protein sequence ID" value="WMT05051.1"/>
    <property type="molecule type" value="Genomic_DNA"/>
</dbReference>
<dbReference type="Proteomes" id="UP001229313">
    <property type="component" value="Chromosome"/>
</dbReference>
<keyword evidence="4" id="KW-1185">Reference proteome</keyword>
<gene>
    <name evidence="3" type="ORF">RDV84_09460</name>
</gene>
<evidence type="ECO:0000313" key="3">
    <source>
        <dbReference type="EMBL" id="WMT05051.1"/>
    </source>
</evidence>
<organism evidence="3 4">
    <name type="scientific">Lysobacter yananisis</name>
    <dbReference type="NCBI Taxonomy" id="1003114"/>
    <lineage>
        <taxon>Bacteria</taxon>
        <taxon>Pseudomonadati</taxon>
        <taxon>Pseudomonadota</taxon>
        <taxon>Gammaproteobacteria</taxon>
        <taxon>Lysobacterales</taxon>
        <taxon>Lysobacteraceae</taxon>
        <taxon>Lysobacter</taxon>
    </lineage>
</organism>
<evidence type="ECO:0000256" key="1">
    <source>
        <dbReference type="SAM" id="MobiDB-lite"/>
    </source>
</evidence>
<feature type="region of interest" description="Disordered" evidence="1">
    <location>
        <begin position="218"/>
        <end position="252"/>
    </location>
</feature>
<feature type="compositionally biased region" description="Basic and acidic residues" evidence="1">
    <location>
        <begin position="233"/>
        <end position="245"/>
    </location>
</feature>
<feature type="domain" description="X-Tfes XVIPCD" evidence="2">
    <location>
        <begin position="248"/>
        <end position="349"/>
    </location>
</feature>
<dbReference type="InterPro" id="IPR046519">
    <property type="entry name" value="X-Tfes_XVIPCD"/>
</dbReference>
<dbReference type="RefSeq" id="WP_309153204.1">
    <property type="nucleotide sequence ID" value="NZ_CP133568.1"/>
</dbReference>
<name>A0ABY9PFQ8_9GAMM</name>
<protein>
    <recommendedName>
        <fullName evidence="2">X-Tfes XVIPCD domain-containing protein</fullName>
    </recommendedName>
</protein>
<sequence>MSQKERDFLETNRNFQAMPEHIRGWILASPNATADFATFFEKGGAIQTDPSQSKPLYRPSSPPAIVVNESEWTALRQYGTNPWPQRHMFAMLAHEIGHDKDNTTRPLPAGGSRDEYVQYRSEIEATAIFNAFPIFKDLKNTPEFSKEAPFDSIGYLHGMELAKLYREWSGGELNDKQVVSAIASKVADTRYTLGGSLTDQDGNGVLTHRDAYLRDFERVLRPKSEAQPSGRGSDGEPKQPQRNDHGSANPEDALWRNTRERTQEAFAQHGLKPSDQVLDCIAGCLAAQAARDGLDRIDHVLLSQHAGGEIGRNVIAVEGRLDDPAQKRSHVETQIAALVPLSDSLRAMEAITTSVDQSLTHSAPTPDRPLTR</sequence>
<dbReference type="Pfam" id="PF20410">
    <property type="entry name" value="X-Tfes_XVIPCD"/>
    <property type="match status" value="1"/>
</dbReference>
<accession>A0ABY9PFQ8</accession>
<proteinExistence type="predicted"/>